<dbReference type="EMBL" id="JAZGQL010000015">
    <property type="protein sequence ID" value="MEE6309188.1"/>
    <property type="molecule type" value="Genomic_DNA"/>
</dbReference>
<dbReference type="Pfam" id="PF13676">
    <property type="entry name" value="TIR_2"/>
    <property type="match status" value="1"/>
</dbReference>
<name>A0ABU7SGV3_9ACTN</name>
<dbReference type="SUPFAM" id="SSF52200">
    <property type="entry name" value="Toll/Interleukin receptor TIR domain"/>
    <property type="match status" value="1"/>
</dbReference>
<feature type="domain" description="TIR" evidence="1">
    <location>
        <begin position="1"/>
        <end position="138"/>
    </location>
</feature>
<evidence type="ECO:0000259" key="1">
    <source>
        <dbReference type="PROSITE" id="PS50104"/>
    </source>
</evidence>
<dbReference type="RefSeq" id="WP_331209474.1">
    <property type="nucleotide sequence ID" value="NZ_JAZGQL010000015.1"/>
</dbReference>
<dbReference type="PROSITE" id="PS50104">
    <property type="entry name" value="TIR"/>
    <property type="match status" value="1"/>
</dbReference>
<comment type="caution">
    <text evidence="2">The sequence shown here is derived from an EMBL/GenBank/DDBJ whole genome shotgun (WGS) entry which is preliminary data.</text>
</comment>
<evidence type="ECO:0000313" key="3">
    <source>
        <dbReference type="Proteomes" id="UP001339911"/>
    </source>
</evidence>
<sequence>MAHDLFLSYSRKNKRFIERLAADLREHHVDAWLDTIEIEVGDLIHLTIEQGIEESRYFCLALSPASLQSYYVRGIEFETAFARMVREQRESFILPILVQRVDEPLPARLAGRAYLDFTNKKNYAENVRKLARKVQLQSDVFSGQRWYKALEISPFGEIVGIGEITQVAPTGPSICITWTRGTVSRADIYYNAANVHYKQFSFDGHGRVVENMMYEWDGAGGWRYVDTWRYEYDPATGRRVKKFVEKAGTRSYRVLDYDGHNNVLEERVVTLEGPPDLSYGYTRKLFEYSDDGHVLREVLYDQDGGLVRTVERKTD</sequence>
<proteinExistence type="predicted"/>
<protein>
    <submittedName>
        <fullName evidence="2">Toll/interleukin-1 receptor domain-containing protein</fullName>
    </submittedName>
</protein>
<keyword evidence="3" id="KW-1185">Reference proteome</keyword>
<reference evidence="2 3" key="1">
    <citation type="submission" date="2024-01" db="EMBL/GenBank/DDBJ databases">
        <title>Genome insights into Plantactinospora veratri sp. nov.</title>
        <authorList>
            <person name="Wang L."/>
        </authorList>
    </citation>
    <scope>NUCLEOTIDE SEQUENCE [LARGE SCALE GENOMIC DNA]</scope>
    <source>
        <strain evidence="2 3">NEAU-FHS4</strain>
    </source>
</reference>
<dbReference type="InterPro" id="IPR035897">
    <property type="entry name" value="Toll_tir_struct_dom_sf"/>
</dbReference>
<dbReference type="Proteomes" id="UP001339911">
    <property type="component" value="Unassembled WGS sequence"/>
</dbReference>
<organism evidence="2 3">
    <name type="scientific">Plantactinospora veratri</name>
    <dbReference type="NCBI Taxonomy" id="1436122"/>
    <lineage>
        <taxon>Bacteria</taxon>
        <taxon>Bacillati</taxon>
        <taxon>Actinomycetota</taxon>
        <taxon>Actinomycetes</taxon>
        <taxon>Micromonosporales</taxon>
        <taxon>Micromonosporaceae</taxon>
        <taxon>Plantactinospora</taxon>
    </lineage>
</organism>
<gene>
    <name evidence="2" type="ORF">V1634_20325</name>
</gene>
<accession>A0ABU7SGV3</accession>
<evidence type="ECO:0000313" key="2">
    <source>
        <dbReference type="EMBL" id="MEE6309188.1"/>
    </source>
</evidence>
<keyword evidence="2" id="KW-0675">Receptor</keyword>
<dbReference type="Gene3D" id="3.40.50.10140">
    <property type="entry name" value="Toll/interleukin-1 receptor homology (TIR) domain"/>
    <property type="match status" value="1"/>
</dbReference>
<dbReference type="InterPro" id="IPR000157">
    <property type="entry name" value="TIR_dom"/>
</dbReference>